<feature type="domain" description="Mannose-6-phosphate isomerase type II C-terminal" evidence="9">
    <location>
        <begin position="370"/>
        <end position="484"/>
    </location>
</feature>
<dbReference type="EC" id="2.7.7.13" evidence="2"/>
<dbReference type="Gene3D" id="3.90.550.10">
    <property type="entry name" value="Spore Coat Polysaccharide Biosynthesis Protein SpsA, Chain A"/>
    <property type="match status" value="1"/>
</dbReference>
<dbReference type="Gene3D" id="2.60.120.10">
    <property type="entry name" value="Jelly Rolls"/>
    <property type="match status" value="1"/>
</dbReference>
<dbReference type="SUPFAM" id="SSF51182">
    <property type="entry name" value="RmlC-like cupins"/>
    <property type="match status" value="1"/>
</dbReference>
<dbReference type="InterPro" id="IPR049577">
    <property type="entry name" value="GMPP_N"/>
</dbReference>
<dbReference type="EMBL" id="NSIT01000238">
    <property type="protein sequence ID" value="PJE78190.1"/>
    <property type="molecule type" value="Genomic_DNA"/>
</dbReference>
<dbReference type="InterPro" id="IPR005835">
    <property type="entry name" value="NTP_transferase_dom"/>
</dbReference>
<protein>
    <recommendedName>
        <fullName evidence="2">mannose-1-phosphate guanylyltransferase</fullName>
        <ecNumber evidence="2">2.7.7.13</ecNumber>
    </recommendedName>
</protein>
<evidence type="ECO:0000256" key="4">
    <source>
        <dbReference type="ARBA" id="ARBA00022695"/>
    </source>
</evidence>
<dbReference type="PANTHER" id="PTHR46390:SF1">
    <property type="entry name" value="MANNOSE-1-PHOSPHATE GUANYLYLTRANSFERASE"/>
    <property type="match status" value="1"/>
</dbReference>
<keyword evidence="6" id="KW-0342">GTP-binding</keyword>
<dbReference type="InterPro" id="IPR011051">
    <property type="entry name" value="RmlC_Cupin_sf"/>
</dbReference>
<dbReference type="GO" id="GO:0004475">
    <property type="term" value="F:mannose-1-phosphate guanylyltransferase (GTP) activity"/>
    <property type="evidence" value="ECO:0007669"/>
    <property type="project" value="UniProtKB-EC"/>
</dbReference>
<dbReference type="GO" id="GO:0009298">
    <property type="term" value="P:GDP-mannose biosynthetic process"/>
    <property type="evidence" value="ECO:0007669"/>
    <property type="project" value="TreeGrafter"/>
</dbReference>
<evidence type="ECO:0000256" key="7">
    <source>
        <dbReference type="ARBA" id="ARBA00047343"/>
    </source>
</evidence>
<dbReference type="PANTHER" id="PTHR46390">
    <property type="entry name" value="MANNOSE-1-PHOSPHATE GUANYLYLTRANSFERASE"/>
    <property type="match status" value="1"/>
</dbReference>
<evidence type="ECO:0000313" key="11">
    <source>
        <dbReference type="EMBL" id="PJE78190.1"/>
    </source>
</evidence>
<dbReference type="FunFam" id="3.90.550.10:FF:000046">
    <property type="entry name" value="Mannose-1-phosphate guanylyltransferase (GDP)"/>
    <property type="match status" value="1"/>
</dbReference>
<dbReference type="FunFam" id="2.60.120.10:FF:000032">
    <property type="entry name" value="Mannose-1-phosphate guanylyltransferase/mannose-6-phosphate isomerase"/>
    <property type="match status" value="1"/>
</dbReference>
<dbReference type="CDD" id="cd02509">
    <property type="entry name" value="GDP-M1P_Guanylyltransferase"/>
    <property type="match status" value="1"/>
</dbReference>
<dbReference type="InterPro" id="IPR029044">
    <property type="entry name" value="Nucleotide-diphossugar_trans"/>
</dbReference>
<dbReference type="NCBIfam" id="TIGR01479">
    <property type="entry name" value="GMP_PMI"/>
    <property type="match status" value="1"/>
</dbReference>
<feature type="domain" description="Nucleotidyl transferase" evidence="8">
    <location>
        <begin position="8"/>
        <end position="303"/>
    </location>
</feature>
<evidence type="ECO:0000259" key="8">
    <source>
        <dbReference type="Pfam" id="PF00483"/>
    </source>
</evidence>
<dbReference type="GO" id="GO:0005525">
    <property type="term" value="F:GTP binding"/>
    <property type="evidence" value="ECO:0007669"/>
    <property type="project" value="UniProtKB-KW"/>
</dbReference>
<evidence type="ECO:0000256" key="2">
    <source>
        <dbReference type="ARBA" id="ARBA00012387"/>
    </source>
</evidence>
<dbReference type="InterPro" id="IPR054566">
    <property type="entry name" value="ManC/GMP-like_b-helix"/>
</dbReference>
<dbReference type="SUPFAM" id="SSF53448">
    <property type="entry name" value="Nucleotide-diphospho-sugar transferases"/>
    <property type="match status" value="1"/>
</dbReference>
<evidence type="ECO:0000256" key="6">
    <source>
        <dbReference type="ARBA" id="ARBA00023134"/>
    </source>
</evidence>
<evidence type="ECO:0000256" key="5">
    <source>
        <dbReference type="ARBA" id="ARBA00022741"/>
    </source>
</evidence>
<evidence type="ECO:0000259" key="10">
    <source>
        <dbReference type="Pfam" id="PF22640"/>
    </source>
</evidence>
<reference evidence="11" key="1">
    <citation type="journal article" date="2017" name="Appl. Environ. Microbiol.">
        <title>Molecular characterization of an Endozoicomonas-like organism causing infection in king scallop Pecten maximus L.</title>
        <authorList>
            <person name="Cano I."/>
            <person name="van Aerle R."/>
            <person name="Ross S."/>
            <person name="Verner-Jeffreys D.W."/>
            <person name="Paley R.K."/>
            <person name="Rimmer G."/>
            <person name="Ryder D."/>
            <person name="Hooper P."/>
            <person name="Stone D."/>
            <person name="Feist S.W."/>
        </authorList>
    </citation>
    <scope>NUCLEOTIDE SEQUENCE</scope>
</reference>
<dbReference type="InterPro" id="IPR001538">
    <property type="entry name" value="Man6P_isomerase-2_C"/>
</dbReference>
<feature type="domain" description="MannoseP isomerase/GMP-like beta-helix" evidence="10">
    <location>
        <begin position="312"/>
        <end position="366"/>
    </location>
</feature>
<dbReference type="InterPro" id="IPR051161">
    <property type="entry name" value="Mannose-6P_isomerase_type2"/>
</dbReference>
<dbReference type="Pfam" id="PF00483">
    <property type="entry name" value="NTP_transferase"/>
    <property type="match status" value="1"/>
</dbReference>
<keyword evidence="4 11" id="KW-0548">Nucleotidyltransferase</keyword>
<dbReference type="CDD" id="cd02213">
    <property type="entry name" value="cupin_PMI_typeII_C"/>
    <property type="match status" value="1"/>
</dbReference>
<evidence type="ECO:0000256" key="1">
    <source>
        <dbReference type="ARBA" id="ARBA00006115"/>
    </source>
</evidence>
<gene>
    <name evidence="11" type="primary">manC1_2</name>
    <name evidence="11" type="ORF">CI610_02877</name>
</gene>
<accession>A0A2H9T4M7</accession>
<proteinExistence type="inferred from homology"/>
<sequence>MSYDVIFPVIMSGGSGSRLWPQSRSLHPKQFLSLLDNHTMLQNTVMRLDGLDNIAEPLVIANESHRFLVAEQLRQINRNAEAIILEPAGRNTAPAVALAALKAMAVDESNVHEKEALNRVNDPVLLVLAADHVIQDKSVFHQAVKKALSAVRDGLLVTFGVVPTHPETGYGYIFSDFDAHKNNDSVYRVKAFVEKPDLATATQYFDSGQYLWNSGMFMFKASRYLEELKKFRPDILEACQKALAVEHPDLDFVRLNEEAFHACPDESIDYAVMEKTQDAVVIPLDAGWSDVGSWSSISELSQEDDYGNVSQGDVIAYDTRNTYVRSEKKLVATVGVDDLVITESDDAILVARKDKVQDVKKIVERLKAEGRPEAITHRKVYRPWGAYDTVDKGERFQVKRIIVKPGAKLSLQKHYHRAEHWIVVKGTALVTNGDQQILLSENQSTYIPIGTDHRLENPGRFDLELIEVQSGGYLGEDDIVRLEDTYGRI</sequence>
<organism evidence="11">
    <name type="scientific">invertebrate metagenome</name>
    <dbReference type="NCBI Taxonomy" id="1711999"/>
    <lineage>
        <taxon>unclassified sequences</taxon>
        <taxon>metagenomes</taxon>
        <taxon>organismal metagenomes</taxon>
    </lineage>
</organism>
<keyword evidence="3 11" id="KW-0808">Transferase</keyword>
<comment type="catalytic activity">
    <reaction evidence="7">
        <text>alpha-D-mannose 1-phosphate + GTP + H(+) = GDP-alpha-D-mannose + diphosphate</text>
        <dbReference type="Rhea" id="RHEA:15229"/>
        <dbReference type="ChEBI" id="CHEBI:15378"/>
        <dbReference type="ChEBI" id="CHEBI:33019"/>
        <dbReference type="ChEBI" id="CHEBI:37565"/>
        <dbReference type="ChEBI" id="CHEBI:57527"/>
        <dbReference type="ChEBI" id="CHEBI:58409"/>
        <dbReference type="EC" id="2.7.7.13"/>
    </reaction>
</comment>
<name>A0A2H9T4M7_9ZZZZ</name>
<dbReference type="InterPro" id="IPR006375">
    <property type="entry name" value="Man1P_GuaTrfase/Man6P_Isoase"/>
</dbReference>
<dbReference type="Pfam" id="PF22640">
    <property type="entry name" value="ManC_GMP_beta-helix"/>
    <property type="match status" value="1"/>
</dbReference>
<evidence type="ECO:0000256" key="3">
    <source>
        <dbReference type="ARBA" id="ARBA00022679"/>
    </source>
</evidence>
<dbReference type="Pfam" id="PF01050">
    <property type="entry name" value="MannoseP_isomer"/>
    <property type="match status" value="1"/>
</dbReference>
<dbReference type="AlphaFoldDB" id="A0A2H9T4M7"/>
<comment type="similarity">
    <text evidence="1">Belongs to the mannose-6-phosphate isomerase type 2 family.</text>
</comment>
<comment type="caution">
    <text evidence="11">The sequence shown here is derived from an EMBL/GenBank/DDBJ whole genome shotgun (WGS) entry which is preliminary data.</text>
</comment>
<dbReference type="GO" id="GO:0000271">
    <property type="term" value="P:polysaccharide biosynthetic process"/>
    <property type="evidence" value="ECO:0007669"/>
    <property type="project" value="InterPro"/>
</dbReference>
<evidence type="ECO:0000259" key="9">
    <source>
        <dbReference type="Pfam" id="PF01050"/>
    </source>
</evidence>
<dbReference type="InterPro" id="IPR014710">
    <property type="entry name" value="RmlC-like_jellyroll"/>
</dbReference>
<keyword evidence="5" id="KW-0547">Nucleotide-binding</keyword>